<dbReference type="Gene3D" id="1.10.357.10">
    <property type="entry name" value="Tetracycline Repressor, domain 2"/>
    <property type="match status" value="1"/>
</dbReference>
<evidence type="ECO:0000313" key="7">
    <source>
        <dbReference type="Proteomes" id="UP000218505"/>
    </source>
</evidence>
<sequence length="181" mass="19339">MPPARRADALVNRERILEVARDALAESGCASLNSIAKRACVGAGTLYRHFPTREELVLAVYRHEVQRLVDRAPRLLAEVGPEEAFRRWASGLAGYVKVKHGLGEAFSAATRENLVSESYAQVSAAVAALLAAGTRAGVFRAGLAADDVLLLMGGMWRVPPGPDGERQAERVLGLVVAALRA</sequence>
<dbReference type="InterPro" id="IPR050109">
    <property type="entry name" value="HTH-type_TetR-like_transc_reg"/>
</dbReference>
<dbReference type="InterPro" id="IPR009057">
    <property type="entry name" value="Homeodomain-like_sf"/>
</dbReference>
<gene>
    <name evidence="6" type="ORF">CNX65_09930</name>
</gene>
<dbReference type="InterPro" id="IPR049445">
    <property type="entry name" value="TetR_SbtR-like_C"/>
</dbReference>
<dbReference type="PANTHER" id="PTHR30055">
    <property type="entry name" value="HTH-TYPE TRANSCRIPTIONAL REGULATOR RUTR"/>
    <property type="match status" value="1"/>
</dbReference>
<dbReference type="InterPro" id="IPR001647">
    <property type="entry name" value="HTH_TetR"/>
</dbReference>
<feature type="domain" description="HTH tetR-type" evidence="5">
    <location>
        <begin position="10"/>
        <end position="68"/>
    </location>
</feature>
<evidence type="ECO:0000259" key="5">
    <source>
        <dbReference type="PROSITE" id="PS50977"/>
    </source>
</evidence>
<evidence type="ECO:0000256" key="2">
    <source>
        <dbReference type="ARBA" id="ARBA00023125"/>
    </source>
</evidence>
<dbReference type="PANTHER" id="PTHR30055:SF234">
    <property type="entry name" value="HTH-TYPE TRANSCRIPTIONAL REGULATOR BETI"/>
    <property type="match status" value="1"/>
</dbReference>
<keyword evidence="2 4" id="KW-0238">DNA-binding</keyword>
<dbReference type="SUPFAM" id="SSF46689">
    <property type="entry name" value="Homeodomain-like"/>
    <property type="match status" value="1"/>
</dbReference>
<dbReference type="GO" id="GO:0000976">
    <property type="term" value="F:transcription cis-regulatory region binding"/>
    <property type="evidence" value="ECO:0007669"/>
    <property type="project" value="TreeGrafter"/>
</dbReference>
<name>A0A290Z3G0_9PSEU</name>
<keyword evidence="1" id="KW-0805">Transcription regulation</keyword>
<protein>
    <submittedName>
        <fullName evidence="6">TetR family transcriptional regulator</fullName>
    </submittedName>
</protein>
<proteinExistence type="predicted"/>
<dbReference type="KEGG" id="apre:CNX65_09930"/>
<dbReference type="InterPro" id="IPR036271">
    <property type="entry name" value="Tet_transcr_reg_TetR-rel_C_sf"/>
</dbReference>
<evidence type="ECO:0000256" key="3">
    <source>
        <dbReference type="ARBA" id="ARBA00023163"/>
    </source>
</evidence>
<dbReference type="Proteomes" id="UP000218505">
    <property type="component" value="Chromosome"/>
</dbReference>
<dbReference type="RefSeq" id="WP_096492509.1">
    <property type="nucleotide sequence ID" value="NZ_CP023445.1"/>
</dbReference>
<dbReference type="Pfam" id="PF21597">
    <property type="entry name" value="TetR_C_43"/>
    <property type="match status" value="1"/>
</dbReference>
<dbReference type="Pfam" id="PF00440">
    <property type="entry name" value="TetR_N"/>
    <property type="match status" value="1"/>
</dbReference>
<dbReference type="SUPFAM" id="SSF48498">
    <property type="entry name" value="Tetracyclin repressor-like, C-terminal domain"/>
    <property type="match status" value="1"/>
</dbReference>
<feature type="DNA-binding region" description="H-T-H motif" evidence="4">
    <location>
        <begin position="31"/>
        <end position="50"/>
    </location>
</feature>
<evidence type="ECO:0000256" key="1">
    <source>
        <dbReference type="ARBA" id="ARBA00023015"/>
    </source>
</evidence>
<evidence type="ECO:0000256" key="4">
    <source>
        <dbReference type="PROSITE-ProRule" id="PRU00335"/>
    </source>
</evidence>
<dbReference type="AlphaFoldDB" id="A0A290Z3G0"/>
<reference evidence="6" key="1">
    <citation type="submission" date="2017-09" db="EMBL/GenBank/DDBJ databases">
        <title>Complete Genome Sequence of ansamitocin-producing Bacterium Actinosynnema pretiosum X47.</title>
        <authorList>
            <person name="Cao G."/>
            <person name="Zong G."/>
            <person name="Zhong C."/>
            <person name="Fu J."/>
        </authorList>
    </citation>
    <scope>NUCLEOTIDE SEQUENCE [LARGE SCALE GENOMIC DNA]</scope>
    <source>
        <strain evidence="6">X47</strain>
    </source>
</reference>
<keyword evidence="7" id="KW-1185">Reference proteome</keyword>
<dbReference type="EMBL" id="CP023445">
    <property type="protein sequence ID" value="ATE53570.1"/>
    <property type="molecule type" value="Genomic_DNA"/>
</dbReference>
<keyword evidence="3" id="KW-0804">Transcription</keyword>
<dbReference type="PROSITE" id="PS50977">
    <property type="entry name" value="HTH_TETR_2"/>
    <property type="match status" value="1"/>
</dbReference>
<accession>A0A290Z3G0</accession>
<organism evidence="6 7">
    <name type="scientific">Actinosynnema pretiosum</name>
    <dbReference type="NCBI Taxonomy" id="42197"/>
    <lineage>
        <taxon>Bacteria</taxon>
        <taxon>Bacillati</taxon>
        <taxon>Actinomycetota</taxon>
        <taxon>Actinomycetes</taxon>
        <taxon>Pseudonocardiales</taxon>
        <taxon>Pseudonocardiaceae</taxon>
        <taxon>Actinosynnema</taxon>
    </lineage>
</organism>
<dbReference type="GO" id="GO:0003700">
    <property type="term" value="F:DNA-binding transcription factor activity"/>
    <property type="evidence" value="ECO:0007669"/>
    <property type="project" value="TreeGrafter"/>
</dbReference>
<evidence type="ECO:0000313" key="6">
    <source>
        <dbReference type="EMBL" id="ATE53570.1"/>
    </source>
</evidence>